<keyword evidence="3" id="KW-1185">Reference proteome</keyword>
<evidence type="ECO:0000313" key="3">
    <source>
        <dbReference type="Proteomes" id="UP000270471"/>
    </source>
</evidence>
<accession>A0A3M0HR74</accession>
<gene>
    <name evidence="2" type="ORF">CTZ28_42970</name>
</gene>
<evidence type="ECO:0000259" key="1">
    <source>
        <dbReference type="Pfam" id="PF21806"/>
    </source>
</evidence>
<dbReference type="EMBL" id="PENI01000050">
    <property type="protein sequence ID" value="RMB79951.1"/>
    <property type="molecule type" value="Genomic_DNA"/>
</dbReference>
<comment type="caution">
    <text evidence="2">The sequence shown here is derived from an EMBL/GenBank/DDBJ whole genome shotgun (WGS) entry which is preliminary data.</text>
</comment>
<dbReference type="OrthoDB" id="3821358at2"/>
<protein>
    <recommendedName>
        <fullName evidence="1">DUF6879 domain-containing protein</fullName>
    </recommendedName>
</protein>
<proteinExistence type="predicted"/>
<evidence type="ECO:0000313" key="2">
    <source>
        <dbReference type="EMBL" id="RMB79951.1"/>
    </source>
</evidence>
<sequence length="263" mass="29409">MERRLRFNGTDSKSGGCPAIHEDLDSGEVIVQGPPVTDPEDLRRLQHFGPGDAAVAVPRELLVNHGPKEMERVPKLIDLTEFGRLFETFEHSAWHLETRRGYASDREDPGYAEFLATGIAPMDLDSDWCANIRKQTASGKYVGRVRVVDQPPAEGQLFLLSYARVNAATGEDVRNLWREDAERVHLPGEDFWVFDSRLVAVLRFDDADVFHDVEIITEPAEVLRYCRVRDAAVHASIPYDQFAAQLDTKGWNGTGEHGLSAGP</sequence>
<dbReference type="Pfam" id="PF21806">
    <property type="entry name" value="DUF6879"/>
    <property type="match status" value="1"/>
</dbReference>
<dbReference type="AlphaFoldDB" id="A0A3M0HR74"/>
<feature type="domain" description="DUF6879" evidence="1">
    <location>
        <begin position="81"/>
        <end position="243"/>
    </location>
</feature>
<dbReference type="RefSeq" id="WP_121895249.1">
    <property type="nucleotide sequence ID" value="NZ_PENI01000050.1"/>
</dbReference>
<name>A0A3M0HR74_9ACTN</name>
<dbReference type="InterPro" id="IPR049244">
    <property type="entry name" value="DUF6879"/>
</dbReference>
<organism evidence="2 3">
    <name type="scientific">Streptomyces shenzhenensis</name>
    <dbReference type="NCBI Taxonomy" id="943815"/>
    <lineage>
        <taxon>Bacteria</taxon>
        <taxon>Bacillati</taxon>
        <taxon>Actinomycetota</taxon>
        <taxon>Actinomycetes</taxon>
        <taxon>Kitasatosporales</taxon>
        <taxon>Streptomycetaceae</taxon>
        <taxon>Streptomyces</taxon>
    </lineage>
</organism>
<reference evidence="2 3" key="1">
    <citation type="submission" date="2017-11" db="EMBL/GenBank/DDBJ databases">
        <title>Draft genome of actinobacteria isolated from guarana (Paullinia cupana (Mart.) Ducke.</title>
        <authorList>
            <person name="Siqueira K.A."/>
            <person name="Liotti R.G."/>
            <person name="Mendes T.A.O."/>
            <person name="Soares M.A."/>
        </authorList>
    </citation>
    <scope>NUCLEOTIDE SEQUENCE [LARGE SCALE GENOMIC DNA]</scope>
    <source>
        <strain evidence="2 3">193</strain>
    </source>
</reference>
<dbReference type="Proteomes" id="UP000270471">
    <property type="component" value="Unassembled WGS sequence"/>
</dbReference>